<sequence>MLAAPALAAMPSGRVAAQPTLGEYLIQGATVLTMVPGTPMLADHDVHVRGRQVVAVGPRITAPAAERIDARGAIVLPGLVDTHWHVWTTLLGNLADSSSEASGYFAMTGRLGRRFGPAEMRLAALLAAADAIDHGITTVHDWCHNIRSPDHARAALAGLRESGLRARFSYGATRETPFDRPLDAADFTRLHDAWDEWSSEGRLTLGLGWRGVMATVEDRPAAVPEAVWRADLALARDRGLPVSVHANNSAANQGHIRELAGRGLLGRDMQLVHAVNAQADEIDAVAREGASVSLAPSSEFAVGFGVPPVAALRRAGVAISASIDTPALVGAADLLRELRIIQGLANAQTGNEMAMKPLDALAIGTRGGAAALGLGEITGTLAPGKRADLIMVRRDARALQPHADPATLILRSVRPSDIRLVMVDGTILKRDGQLTRIDRSLLATEVAGTSARLFT</sequence>
<organism evidence="4 5">
    <name type="scientific">Polymorphobacter multimanifer</name>
    <dbReference type="NCBI Taxonomy" id="1070431"/>
    <lineage>
        <taxon>Bacteria</taxon>
        <taxon>Pseudomonadati</taxon>
        <taxon>Pseudomonadota</taxon>
        <taxon>Alphaproteobacteria</taxon>
        <taxon>Sphingomonadales</taxon>
        <taxon>Sphingosinicellaceae</taxon>
        <taxon>Polymorphobacter</taxon>
    </lineage>
</organism>
<keyword evidence="5" id="KW-1185">Reference proteome</keyword>
<dbReference type="PANTHER" id="PTHR43794:SF11">
    <property type="entry name" value="AMIDOHYDROLASE-RELATED DOMAIN-CONTAINING PROTEIN"/>
    <property type="match status" value="1"/>
</dbReference>
<dbReference type="PANTHER" id="PTHR43794">
    <property type="entry name" value="AMINOHYDROLASE SSNA-RELATED"/>
    <property type="match status" value="1"/>
</dbReference>
<evidence type="ECO:0000256" key="2">
    <source>
        <dbReference type="ARBA" id="ARBA00022801"/>
    </source>
</evidence>
<dbReference type="InterPro" id="IPR032466">
    <property type="entry name" value="Metal_Hydrolase"/>
</dbReference>
<dbReference type="Gene3D" id="3.20.20.140">
    <property type="entry name" value="Metal-dependent hydrolases"/>
    <property type="match status" value="1"/>
</dbReference>
<evidence type="ECO:0000313" key="5">
    <source>
        <dbReference type="Proteomes" id="UP000538147"/>
    </source>
</evidence>
<dbReference type="RefSeq" id="WP_184203297.1">
    <property type="nucleotide sequence ID" value="NZ_JACIIV010000065.1"/>
</dbReference>
<dbReference type="GO" id="GO:0016810">
    <property type="term" value="F:hydrolase activity, acting on carbon-nitrogen (but not peptide) bonds"/>
    <property type="evidence" value="ECO:0007669"/>
    <property type="project" value="InterPro"/>
</dbReference>
<proteinExistence type="inferred from homology"/>
<dbReference type="SUPFAM" id="SSF51338">
    <property type="entry name" value="Composite domain of metallo-dependent hydrolases"/>
    <property type="match status" value="1"/>
</dbReference>
<dbReference type="Pfam" id="PF01979">
    <property type="entry name" value="Amidohydro_1"/>
    <property type="match status" value="1"/>
</dbReference>
<name>A0A841LKN3_9SPHN</name>
<accession>A0A841LKN3</accession>
<dbReference type="InterPro" id="IPR006680">
    <property type="entry name" value="Amidohydro-rel"/>
</dbReference>
<comment type="caution">
    <text evidence="4">The sequence shown here is derived from an EMBL/GenBank/DDBJ whole genome shotgun (WGS) entry which is preliminary data.</text>
</comment>
<dbReference type="InterPro" id="IPR050287">
    <property type="entry name" value="MTA/SAH_deaminase"/>
</dbReference>
<keyword evidence="2 4" id="KW-0378">Hydrolase</keyword>
<feature type="domain" description="Amidohydrolase-related" evidence="3">
    <location>
        <begin position="74"/>
        <end position="427"/>
    </location>
</feature>
<protein>
    <submittedName>
        <fullName evidence="4">Cytosine/adenosine deaminase-related metal-dependent hydrolase</fullName>
    </submittedName>
</protein>
<evidence type="ECO:0000313" key="4">
    <source>
        <dbReference type="EMBL" id="MBB6229538.1"/>
    </source>
</evidence>
<evidence type="ECO:0000259" key="3">
    <source>
        <dbReference type="Pfam" id="PF01979"/>
    </source>
</evidence>
<dbReference type="AlphaFoldDB" id="A0A841LKN3"/>
<gene>
    <name evidence="4" type="ORF">FHS79_003742</name>
</gene>
<dbReference type="SUPFAM" id="SSF51556">
    <property type="entry name" value="Metallo-dependent hydrolases"/>
    <property type="match status" value="1"/>
</dbReference>
<dbReference type="EMBL" id="JACIIV010000065">
    <property type="protein sequence ID" value="MBB6229538.1"/>
    <property type="molecule type" value="Genomic_DNA"/>
</dbReference>
<comment type="similarity">
    <text evidence="1">Belongs to the metallo-dependent hydrolases superfamily. ATZ/TRZ family.</text>
</comment>
<dbReference type="Gene3D" id="2.30.40.10">
    <property type="entry name" value="Urease, subunit C, domain 1"/>
    <property type="match status" value="1"/>
</dbReference>
<dbReference type="Proteomes" id="UP000538147">
    <property type="component" value="Unassembled WGS sequence"/>
</dbReference>
<dbReference type="InterPro" id="IPR011059">
    <property type="entry name" value="Metal-dep_hydrolase_composite"/>
</dbReference>
<evidence type="ECO:0000256" key="1">
    <source>
        <dbReference type="ARBA" id="ARBA00006745"/>
    </source>
</evidence>
<reference evidence="4 5" key="1">
    <citation type="submission" date="2020-08" db="EMBL/GenBank/DDBJ databases">
        <title>Genomic Encyclopedia of Type Strains, Phase IV (KMG-IV): sequencing the most valuable type-strain genomes for metagenomic binning, comparative biology and taxonomic classification.</title>
        <authorList>
            <person name="Goeker M."/>
        </authorList>
    </citation>
    <scope>NUCLEOTIDE SEQUENCE [LARGE SCALE GENOMIC DNA]</scope>
    <source>
        <strain evidence="4 5">DSM 102189</strain>
    </source>
</reference>